<sequence>MKPFLLISVCTFLLSCGSYPKKNNFKSLENFGAIVNPYFANSNQDYVYKAQIEVYNHNFGGLFIMKKIAAEQHRIVFTTEMGNTLFDFSFNHGDFKVNYILDDLNKKILINILKKDFKTLITEKLEPIETYKLDSETVKKASLDNKTYYYFENPETYKIIRVNNAKEKVRFLFTEINNNIAKRIDIVHSNIKLKITLKSIN</sequence>
<accession>A0ABS4BYW9</accession>
<evidence type="ECO:0008006" key="3">
    <source>
        <dbReference type="Google" id="ProtNLM"/>
    </source>
</evidence>
<gene>
    <name evidence="1" type="ORF">J8H85_15610</name>
</gene>
<name>A0ABS4BYW9_9FLAO</name>
<organism evidence="1 2">
    <name type="scientific">Mariniflexile gromovii</name>
    <dbReference type="NCBI Taxonomy" id="362523"/>
    <lineage>
        <taxon>Bacteria</taxon>
        <taxon>Pseudomonadati</taxon>
        <taxon>Bacteroidota</taxon>
        <taxon>Flavobacteriia</taxon>
        <taxon>Flavobacteriales</taxon>
        <taxon>Flavobacteriaceae</taxon>
        <taxon>Mariniflexile</taxon>
    </lineage>
</organism>
<reference evidence="1 2" key="1">
    <citation type="submission" date="2021-04" db="EMBL/GenBank/DDBJ databases">
        <title>Mariniflexile gromovii gen. nov., sp. nov., a gliding bacterium isolated from the sea urchin Strongylocentrotus intermedius.</title>
        <authorList>
            <person name="Ko S."/>
            <person name="Le V."/>
            <person name="Ahn C.-Y."/>
            <person name="Oh H.-M."/>
        </authorList>
    </citation>
    <scope>NUCLEOTIDE SEQUENCE [LARGE SCALE GENOMIC DNA]</scope>
    <source>
        <strain evidence="1 2">KCTC 12570</strain>
    </source>
</reference>
<dbReference type="RefSeq" id="WP_209656154.1">
    <property type="nucleotide sequence ID" value="NZ_JAGJCB010000019.1"/>
</dbReference>
<dbReference type="Proteomes" id="UP000670776">
    <property type="component" value="Unassembled WGS sequence"/>
</dbReference>
<protein>
    <recommendedName>
        <fullName evidence="3">Lipoprotein</fullName>
    </recommendedName>
</protein>
<dbReference type="PROSITE" id="PS51257">
    <property type="entry name" value="PROKAR_LIPOPROTEIN"/>
    <property type="match status" value="1"/>
</dbReference>
<keyword evidence="2" id="KW-1185">Reference proteome</keyword>
<comment type="caution">
    <text evidence="1">The sequence shown here is derived from an EMBL/GenBank/DDBJ whole genome shotgun (WGS) entry which is preliminary data.</text>
</comment>
<evidence type="ECO:0000313" key="1">
    <source>
        <dbReference type="EMBL" id="MBP0905260.1"/>
    </source>
</evidence>
<dbReference type="EMBL" id="JAGJCB010000019">
    <property type="protein sequence ID" value="MBP0905260.1"/>
    <property type="molecule type" value="Genomic_DNA"/>
</dbReference>
<evidence type="ECO:0000313" key="2">
    <source>
        <dbReference type="Proteomes" id="UP000670776"/>
    </source>
</evidence>
<proteinExistence type="predicted"/>